<feature type="compositionally biased region" description="Polar residues" evidence="1">
    <location>
        <begin position="33"/>
        <end position="43"/>
    </location>
</feature>
<reference evidence="2 3" key="1">
    <citation type="submission" date="2019-08" db="EMBL/GenBank/DDBJ databases">
        <title>A chromosome-level genome assembly, high-density linkage maps, and genome scans reveal the genomic architecture of hybrid incompatibilities underlying speciation via character displacement in darters (Percidae: Etheostominae).</title>
        <authorList>
            <person name="Moran R.L."/>
            <person name="Catchen J.M."/>
            <person name="Fuller R.C."/>
        </authorList>
    </citation>
    <scope>NUCLEOTIDE SEQUENCE [LARGE SCALE GENOMIC DNA]</scope>
    <source>
        <strain evidence="2">EspeVRDwgs_2016</strain>
        <tissue evidence="2">Muscle</tissue>
    </source>
</reference>
<name>A0A5J5DEP7_9PERO</name>
<comment type="caution">
    <text evidence="2">The sequence shown here is derived from an EMBL/GenBank/DDBJ whole genome shotgun (WGS) entry which is preliminary data.</text>
</comment>
<evidence type="ECO:0000256" key="1">
    <source>
        <dbReference type="SAM" id="MobiDB-lite"/>
    </source>
</evidence>
<dbReference type="AlphaFoldDB" id="A0A5J5DEP7"/>
<keyword evidence="3" id="KW-1185">Reference proteome</keyword>
<feature type="compositionally biased region" description="Basic and acidic residues" evidence="1">
    <location>
        <begin position="67"/>
        <end position="82"/>
    </location>
</feature>
<proteinExistence type="predicted"/>
<feature type="region of interest" description="Disordered" evidence="1">
    <location>
        <begin position="33"/>
        <end position="82"/>
    </location>
</feature>
<sequence length="136" mass="15030">MRLFSVYLQDDSTLVFILIRDYMTKRSCEAQRLANTKATTQQDAAGRAGGEVPRPQRQFKPRTPKRHGGEERDGEDDGAKRPCGECPSWGILLGYETPGVDAEQGGLALQQYWRRALPGMGMPEASHTPAENLPGI</sequence>
<feature type="compositionally biased region" description="Basic residues" evidence="1">
    <location>
        <begin position="57"/>
        <end position="66"/>
    </location>
</feature>
<evidence type="ECO:0000313" key="2">
    <source>
        <dbReference type="EMBL" id="KAA8591776.1"/>
    </source>
</evidence>
<evidence type="ECO:0000313" key="3">
    <source>
        <dbReference type="Proteomes" id="UP000327493"/>
    </source>
</evidence>
<dbReference type="Proteomes" id="UP000327493">
    <property type="component" value="Chromosome 6"/>
</dbReference>
<organism evidence="2 3">
    <name type="scientific">Etheostoma spectabile</name>
    <name type="common">orangethroat darter</name>
    <dbReference type="NCBI Taxonomy" id="54343"/>
    <lineage>
        <taxon>Eukaryota</taxon>
        <taxon>Metazoa</taxon>
        <taxon>Chordata</taxon>
        <taxon>Craniata</taxon>
        <taxon>Vertebrata</taxon>
        <taxon>Euteleostomi</taxon>
        <taxon>Actinopterygii</taxon>
        <taxon>Neopterygii</taxon>
        <taxon>Teleostei</taxon>
        <taxon>Neoteleostei</taxon>
        <taxon>Acanthomorphata</taxon>
        <taxon>Eupercaria</taxon>
        <taxon>Perciformes</taxon>
        <taxon>Percoidei</taxon>
        <taxon>Percidae</taxon>
        <taxon>Etheostomatinae</taxon>
        <taxon>Etheostoma</taxon>
    </lineage>
</organism>
<dbReference type="EMBL" id="VOFY01000006">
    <property type="protein sequence ID" value="KAA8591776.1"/>
    <property type="molecule type" value="Genomic_DNA"/>
</dbReference>
<protein>
    <submittedName>
        <fullName evidence="2">Uncharacterized protein</fullName>
    </submittedName>
</protein>
<accession>A0A5J5DEP7</accession>
<gene>
    <name evidence="2" type="ORF">FQN60_017150</name>
</gene>